<gene>
    <name evidence="3" type="ORF">HELGO_WM36381</name>
</gene>
<sequence length="122" mass="13137">QAEADRAAAEKAKAAAEKAEADKVAAQQAEAAKKEDKFQQPIDGSVLIRLVFTQDVWMSIKDGRGKTIFSALNAGGTRKELKASTPLQFKVGNAPGVQIYLNGQLIDQKPYTRGSVSTFRAN</sequence>
<keyword evidence="1" id="KW-0175">Coiled coil</keyword>
<dbReference type="InterPro" id="IPR025194">
    <property type="entry name" value="RodZ-like_C"/>
</dbReference>
<protein>
    <recommendedName>
        <fullName evidence="2">Cytoskeleton protein RodZ-like C-terminal domain-containing protein</fullName>
    </recommendedName>
</protein>
<dbReference type="Pfam" id="PF13464">
    <property type="entry name" value="RodZ_C"/>
    <property type="match status" value="1"/>
</dbReference>
<dbReference type="EMBL" id="CACVAV010000158">
    <property type="protein sequence ID" value="CAA6809962.1"/>
    <property type="molecule type" value="Genomic_DNA"/>
</dbReference>
<evidence type="ECO:0000256" key="1">
    <source>
        <dbReference type="SAM" id="Coils"/>
    </source>
</evidence>
<evidence type="ECO:0000313" key="3">
    <source>
        <dbReference type="EMBL" id="CAA6809962.1"/>
    </source>
</evidence>
<evidence type="ECO:0000259" key="2">
    <source>
        <dbReference type="Pfam" id="PF13464"/>
    </source>
</evidence>
<name>A0A6S6SVH5_9GAMM</name>
<reference evidence="3" key="1">
    <citation type="submission" date="2020-01" db="EMBL/GenBank/DDBJ databases">
        <authorList>
            <person name="Meier V. D."/>
            <person name="Meier V D."/>
        </authorList>
    </citation>
    <scope>NUCLEOTIDE SEQUENCE</scope>
    <source>
        <strain evidence="3">HLG_WM_MAG_08</strain>
    </source>
</reference>
<organism evidence="3">
    <name type="scientific">uncultured Thiotrichaceae bacterium</name>
    <dbReference type="NCBI Taxonomy" id="298394"/>
    <lineage>
        <taxon>Bacteria</taxon>
        <taxon>Pseudomonadati</taxon>
        <taxon>Pseudomonadota</taxon>
        <taxon>Gammaproteobacteria</taxon>
        <taxon>Thiotrichales</taxon>
        <taxon>Thiotrichaceae</taxon>
        <taxon>environmental samples</taxon>
    </lineage>
</organism>
<dbReference type="InterPro" id="IPR050400">
    <property type="entry name" value="Bact_Cytoskel_RodZ"/>
</dbReference>
<feature type="coiled-coil region" evidence="1">
    <location>
        <begin position="2"/>
        <end position="29"/>
    </location>
</feature>
<accession>A0A6S6SVH5</accession>
<dbReference type="PANTHER" id="PTHR34475">
    <property type="match status" value="1"/>
</dbReference>
<proteinExistence type="predicted"/>
<feature type="non-terminal residue" evidence="3">
    <location>
        <position position="1"/>
    </location>
</feature>
<dbReference type="AlphaFoldDB" id="A0A6S6SVH5"/>
<feature type="domain" description="Cytoskeleton protein RodZ-like C-terminal" evidence="2">
    <location>
        <begin position="49"/>
        <end position="119"/>
    </location>
</feature>
<dbReference type="PANTHER" id="PTHR34475:SF1">
    <property type="entry name" value="CYTOSKELETON PROTEIN RODZ"/>
    <property type="match status" value="1"/>
</dbReference>